<feature type="domain" description="AAA+ ATPase" evidence="5">
    <location>
        <begin position="316"/>
        <end position="395"/>
    </location>
</feature>
<protein>
    <recommendedName>
        <fullName evidence="5">AAA+ ATPase domain-containing protein</fullName>
    </recommendedName>
</protein>
<dbReference type="FunFam" id="3.40.50.300:FF:000365">
    <property type="entry name" value="Ribosome biogenesis ATPase RIX7"/>
    <property type="match status" value="1"/>
</dbReference>
<dbReference type="InterPro" id="IPR003959">
    <property type="entry name" value="ATPase_AAA_core"/>
</dbReference>
<reference evidence="6 7" key="1">
    <citation type="submission" date="2017-09" db="EMBL/GenBank/DDBJ databases">
        <title>WGS assembly of Aquilegia coerulea Goldsmith.</title>
        <authorList>
            <person name="Hodges S."/>
            <person name="Kramer E."/>
            <person name="Nordborg M."/>
            <person name="Tomkins J."/>
            <person name="Borevitz J."/>
            <person name="Derieg N."/>
            <person name="Yan J."/>
            <person name="Mihaltcheva S."/>
            <person name="Hayes R.D."/>
            <person name="Rokhsar D."/>
        </authorList>
    </citation>
    <scope>NUCLEOTIDE SEQUENCE [LARGE SCALE GENOMIC DNA]</scope>
    <source>
        <strain evidence="7">cv. Goldsmith</strain>
    </source>
</reference>
<gene>
    <name evidence="6" type="ORF">AQUCO_00500127v1</name>
</gene>
<name>A0A2G5EQH3_AQUCA</name>
<dbReference type="InterPro" id="IPR003960">
    <property type="entry name" value="ATPase_AAA_CS"/>
</dbReference>
<dbReference type="PANTHER" id="PTHR48470:SF1">
    <property type="entry name" value="CELL DIVISION CONTROL PROTEIN 48 C ISOFORM 1"/>
    <property type="match status" value="1"/>
</dbReference>
<feature type="domain" description="AAA+ ATPase" evidence="5">
    <location>
        <begin position="38"/>
        <end position="191"/>
    </location>
</feature>
<sequence length="395" mass="43626">MFKDFGGMEDILENLKVDVIIPFYRPELFRSLNSKGKPISGILLHGPPGCGKTKLANAIANEAGVPFYQISATDVVSGVSGASEEKIRDLFSKAYRTAPSVVFIDEIDAIASKRENLNKGMERRIVTQLMTCMDESHQNTGLADIESDSGTSDRNPAYVLVIGATNRLDDIDSALRRPGRFCREICLRVPDEEARRHILSVLTSNCRLEGAIDHDKLARFTPGFVGADLAALVNEAGILARPLLPEKMENYGITMADFEKAATAIQPSSRREGFAEIPDVKWEDIGGYDSLRKEFENSIVNRIRYREINEKFGVNSEVGILLYGPPGCGKTLIAKAVANEATANFIHIKGLEILNKYVGESESQIRTIFSRAQTCAPCIIFFDEVYMDLCSMHSC</sequence>
<dbReference type="SUPFAM" id="SSF52540">
    <property type="entry name" value="P-loop containing nucleoside triphosphate hydrolases"/>
    <property type="match status" value="2"/>
</dbReference>
<dbReference type="InterPro" id="IPR003593">
    <property type="entry name" value="AAA+_ATPase"/>
</dbReference>
<accession>A0A2G5EQH3</accession>
<dbReference type="Proteomes" id="UP000230069">
    <property type="component" value="Unassembled WGS sequence"/>
</dbReference>
<dbReference type="Gene3D" id="1.10.8.60">
    <property type="match status" value="1"/>
</dbReference>
<dbReference type="GO" id="GO:0016887">
    <property type="term" value="F:ATP hydrolysis activity"/>
    <property type="evidence" value="ECO:0007669"/>
    <property type="project" value="InterPro"/>
</dbReference>
<keyword evidence="7" id="KW-1185">Reference proteome</keyword>
<evidence type="ECO:0000256" key="4">
    <source>
        <dbReference type="RuleBase" id="RU003651"/>
    </source>
</evidence>
<dbReference type="InterPro" id="IPR027417">
    <property type="entry name" value="P-loop_NTPase"/>
</dbReference>
<evidence type="ECO:0000256" key="1">
    <source>
        <dbReference type="ARBA" id="ARBA00006914"/>
    </source>
</evidence>
<evidence type="ECO:0000259" key="5">
    <source>
        <dbReference type="SMART" id="SM00382"/>
    </source>
</evidence>
<keyword evidence="3 4" id="KW-0067">ATP-binding</keyword>
<evidence type="ECO:0000256" key="3">
    <source>
        <dbReference type="ARBA" id="ARBA00022840"/>
    </source>
</evidence>
<dbReference type="Gene3D" id="3.40.50.300">
    <property type="entry name" value="P-loop containing nucleotide triphosphate hydrolases"/>
    <property type="match status" value="2"/>
</dbReference>
<dbReference type="InterPro" id="IPR055278">
    <property type="entry name" value="CDC48c"/>
</dbReference>
<dbReference type="InParanoid" id="A0A2G5EQH3"/>
<dbReference type="AlphaFoldDB" id="A0A2G5EQH3"/>
<dbReference type="GO" id="GO:0005524">
    <property type="term" value="F:ATP binding"/>
    <property type="evidence" value="ECO:0007669"/>
    <property type="project" value="UniProtKB-KW"/>
</dbReference>
<proteinExistence type="inferred from homology"/>
<dbReference type="SMART" id="SM00382">
    <property type="entry name" value="AAA"/>
    <property type="match status" value="2"/>
</dbReference>
<dbReference type="STRING" id="218851.A0A2G5EQH3"/>
<evidence type="ECO:0000256" key="2">
    <source>
        <dbReference type="ARBA" id="ARBA00022741"/>
    </source>
</evidence>
<dbReference type="PROSITE" id="PS00674">
    <property type="entry name" value="AAA"/>
    <property type="match status" value="1"/>
</dbReference>
<keyword evidence="2 4" id="KW-0547">Nucleotide-binding</keyword>
<dbReference type="OrthoDB" id="27435at2759"/>
<organism evidence="6 7">
    <name type="scientific">Aquilegia coerulea</name>
    <name type="common">Rocky mountain columbine</name>
    <dbReference type="NCBI Taxonomy" id="218851"/>
    <lineage>
        <taxon>Eukaryota</taxon>
        <taxon>Viridiplantae</taxon>
        <taxon>Streptophyta</taxon>
        <taxon>Embryophyta</taxon>
        <taxon>Tracheophyta</taxon>
        <taxon>Spermatophyta</taxon>
        <taxon>Magnoliopsida</taxon>
        <taxon>Ranunculales</taxon>
        <taxon>Ranunculaceae</taxon>
        <taxon>Thalictroideae</taxon>
        <taxon>Aquilegia</taxon>
    </lineage>
</organism>
<evidence type="ECO:0000313" key="6">
    <source>
        <dbReference type="EMBL" id="PIA57981.1"/>
    </source>
</evidence>
<dbReference type="Pfam" id="PF00004">
    <property type="entry name" value="AAA"/>
    <property type="match status" value="2"/>
</dbReference>
<dbReference type="Pfam" id="PF17862">
    <property type="entry name" value="AAA_lid_3"/>
    <property type="match status" value="1"/>
</dbReference>
<dbReference type="InterPro" id="IPR041569">
    <property type="entry name" value="AAA_lid_3"/>
</dbReference>
<dbReference type="PANTHER" id="PTHR48470">
    <property type="entry name" value="CELL DIVISION CONTROL PROTEIN 48 C ISOFORM 1"/>
    <property type="match status" value="1"/>
</dbReference>
<comment type="similarity">
    <text evidence="1 4">Belongs to the AAA ATPase family.</text>
</comment>
<dbReference type="EMBL" id="KZ305022">
    <property type="protein sequence ID" value="PIA57981.1"/>
    <property type="molecule type" value="Genomic_DNA"/>
</dbReference>
<evidence type="ECO:0000313" key="7">
    <source>
        <dbReference type="Proteomes" id="UP000230069"/>
    </source>
</evidence>